<dbReference type="PATRIC" id="fig|1278073.3.peg.6267"/>
<dbReference type="STRING" id="1278073.MYSTI_06179"/>
<keyword evidence="2" id="KW-0436">Ligase</keyword>
<dbReference type="eggNOG" id="COG0073">
    <property type="taxonomic scope" value="Bacteria"/>
</dbReference>
<proteinExistence type="predicted"/>
<evidence type="ECO:0000259" key="1">
    <source>
        <dbReference type="Pfam" id="PF09414"/>
    </source>
</evidence>
<keyword evidence="3" id="KW-1185">Reference proteome</keyword>
<dbReference type="InterPro" id="IPR012646">
    <property type="entry name" value="RNA_ligase_DRB0094"/>
</dbReference>
<dbReference type="AlphaFoldDB" id="L7UIU3"/>
<dbReference type="Gene3D" id="3.30.470.30">
    <property type="entry name" value="DNA ligase/mRNA capping enzyme"/>
    <property type="match status" value="1"/>
</dbReference>
<dbReference type="HOGENOM" id="CLU_061838_0_0_7"/>
<dbReference type="Proteomes" id="UP000011131">
    <property type="component" value="Chromosome"/>
</dbReference>
<protein>
    <submittedName>
        <fullName evidence="2">RNA ligase, DRB0094 family protein</fullName>
    </submittedName>
</protein>
<dbReference type="NCBIfam" id="TIGR02306">
    <property type="entry name" value="RNA_lig_DRB0094"/>
    <property type="match status" value="1"/>
</dbReference>
<dbReference type="RefSeq" id="WP_015351707.1">
    <property type="nucleotide sequence ID" value="NC_020126.1"/>
</dbReference>
<dbReference type="InterPro" id="IPR021122">
    <property type="entry name" value="RNA_ligase_dom_REL/Rnl2"/>
</dbReference>
<evidence type="ECO:0000313" key="2">
    <source>
        <dbReference type="EMBL" id="AGC47452.1"/>
    </source>
</evidence>
<gene>
    <name evidence="2" type="ordered locus">MYSTI_06179</name>
</gene>
<dbReference type="Pfam" id="PF21189">
    <property type="entry name" value="PHA02142"/>
    <property type="match status" value="1"/>
</dbReference>
<dbReference type="OrthoDB" id="9255590at2"/>
<organism evidence="2 3">
    <name type="scientific">Myxococcus stipitatus (strain DSM 14675 / JCM 12634 / Mx s8)</name>
    <dbReference type="NCBI Taxonomy" id="1278073"/>
    <lineage>
        <taxon>Bacteria</taxon>
        <taxon>Pseudomonadati</taxon>
        <taxon>Myxococcota</taxon>
        <taxon>Myxococcia</taxon>
        <taxon>Myxococcales</taxon>
        <taxon>Cystobacterineae</taxon>
        <taxon>Myxococcaceae</taxon>
        <taxon>Myxococcus</taxon>
    </lineage>
</organism>
<dbReference type="EMBL" id="CP004025">
    <property type="protein sequence ID" value="AGC47452.1"/>
    <property type="molecule type" value="Genomic_DNA"/>
</dbReference>
<dbReference type="SUPFAM" id="SSF56091">
    <property type="entry name" value="DNA ligase/mRNA capping enzyme, catalytic domain"/>
    <property type="match status" value="1"/>
</dbReference>
<name>L7UIU3_MYXSD</name>
<dbReference type="Pfam" id="PF09414">
    <property type="entry name" value="RNA_ligase"/>
    <property type="match status" value="1"/>
</dbReference>
<dbReference type="KEGG" id="msd:MYSTI_06179"/>
<evidence type="ECO:0000313" key="3">
    <source>
        <dbReference type="Proteomes" id="UP000011131"/>
    </source>
</evidence>
<sequence length="333" mass="36818">MERKLVSIQRVDHLEDIPGADSILKARVMGWDVVVKKGDFRVGDACVFFEIDSQLPEGKDWAEFLRPRGFRVKTARLRGVLSQGLALPVSILEGETPPVGTDIREPLGVVKFEPTSPEGSDVAAPFPAEVPKTDEIRLQSALGVLDELRGHDFYVATKLDGTSATYVRMLDGTLVACSRNWALRPSTSRTWQMAEKYNLATVLPPGFAIQGELCGPGIQKNRLGLDALDLFIFSVHDFRTGQYLGHAELLAFCERLGLRMVPVEHVVTGEAARTFDHGLENYLKLAQGLYSGTKNRKEGIVIRPLVERTSPTLGGSRLSFKVINNDFLLKDED</sequence>
<accession>L7UIU3</accession>
<dbReference type="GO" id="GO:0016874">
    <property type="term" value="F:ligase activity"/>
    <property type="evidence" value="ECO:0007669"/>
    <property type="project" value="UniProtKB-KW"/>
</dbReference>
<reference evidence="2 3" key="1">
    <citation type="journal article" date="2013" name="Genome Announc.">
        <title>Complete genome sequence of Myxococcus stipitatus strain DSM 14675, a fruiting myxobacterium.</title>
        <authorList>
            <person name="Huntley S."/>
            <person name="Kneip S."/>
            <person name="Treuner-Lange A."/>
            <person name="Sogaard-Andersen L."/>
        </authorList>
    </citation>
    <scope>NUCLEOTIDE SEQUENCE [LARGE SCALE GENOMIC DNA]</scope>
    <source>
        <strain evidence="3">DSM 14675 / JCM 12634 / Mx s8</strain>
    </source>
</reference>
<feature type="domain" description="RNA ligase" evidence="1">
    <location>
        <begin position="153"/>
        <end position="323"/>
    </location>
</feature>